<keyword evidence="2" id="KW-1185">Reference proteome</keyword>
<sequence length="410" mass="45025">MPADTAVQHHHDSHAALLRTPVGPGTVGATVDAIVVPSFRRATALDAAFRAARDLGCRIVVACTTRANARDAALLGSRYGLVPAVIAVEGMARSPLPAFRTTEWLYGTRFQHKERRRPADTSLKRNVGLLLARMVGWERIVFLDDDIVDIDVEQLRAAAALLDDFDAVGLRNHGYPDNSVVCHAHRLTGGAQGAFIGAGALAVRADRAGSFFPDVYNEDWLFLADAIAAGRVTALGEMAQQKYDPFASPRRAKQEEFGDCLGEGLFWRLDEGQALDTAGERFWEEFLGHRRQFIAELYDRVLKAEGLAEPLRQRMLDSLATARDSSRLIRPARMVEFVAHWRADLETWRAYVAARAGARTVAEALAELGLENFGPVETASVAPIEARPVPAPAWWRRLVPVLTGARGMQE</sequence>
<evidence type="ECO:0000313" key="2">
    <source>
        <dbReference type="Proteomes" id="UP001501444"/>
    </source>
</evidence>
<gene>
    <name evidence="1" type="ORF">GCM10010170_059940</name>
</gene>
<organism evidence="1 2">
    <name type="scientific">Dactylosporangium salmoneum</name>
    <dbReference type="NCBI Taxonomy" id="53361"/>
    <lineage>
        <taxon>Bacteria</taxon>
        <taxon>Bacillati</taxon>
        <taxon>Actinomycetota</taxon>
        <taxon>Actinomycetes</taxon>
        <taxon>Micromonosporales</taxon>
        <taxon>Micromonosporaceae</taxon>
        <taxon>Dactylosporangium</taxon>
    </lineage>
</organism>
<comment type="caution">
    <text evidence="1">The sequence shown here is derived from an EMBL/GenBank/DDBJ whole genome shotgun (WGS) entry which is preliminary data.</text>
</comment>
<protein>
    <submittedName>
        <fullName evidence="1">Uncharacterized protein</fullName>
    </submittedName>
</protein>
<name>A0ABN3GWT9_9ACTN</name>
<dbReference type="InterPro" id="IPR029044">
    <property type="entry name" value="Nucleotide-diphossugar_trans"/>
</dbReference>
<dbReference type="SUPFAM" id="SSF53448">
    <property type="entry name" value="Nucleotide-diphospho-sugar transferases"/>
    <property type="match status" value="1"/>
</dbReference>
<proteinExistence type="predicted"/>
<reference evidence="1 2" key="1">
    <citation type="journal article" date="2019" name="Int. J. Syst. Evol. Microbiol.">
        <title>The Global Catalogue of Microorganisms (GCM) 10K type strain sequencing project: providing services to taxonomists for standard genome sequencing and annotation.</title>
        <authorList>
            <consortium name="The Broad Institute Genomics Platform"/>
            <consortium name="The Broad Institute Genome Sequencing Center for Infectious Disease"/>
            <person name="Wu L."/>
            <person name="Ma J."/>
        </authorList>
    </citation>
    <scope>NUCLEOTIDE SEQUENCE [LARGE SCALE GENOMIC DNA]</scope>
    <source>
        <strain evidence="1 2">JCM 3272</strain>
    </source>
</reference>
<dbReference type="RefSeq" id="WP_344615900.1">
    <property type="nucleotide sequence ID" value="NZ_BAAARV010000058.1"/>
</dbReference>
<dbReference type="Proteomes" id="UP001501444">
    <property type="component" value="Unassembled WGS sequence"/>
</dbReference>
<evidence type="ECO:0000313" key="1">
    <source>
        <dbReference type="EMBL" id="GAA2363230.1"/>
    </source>
</evidence>
<dbReference type="EMBL" id="BAAARV010000058">
    <property type="protein sequence ID" value="GAA2363230.1"/>
    <property type="molecule type" value="Genomic_DNA"/>
</dbReference>
<accession>A0ABN3GWT9</accession>